<evidence type="ECO:0000313" key="3">
    <source>
        <dbReference type="EMBL" id="MBB6077203.1"/>
    </source>
</evidence>
<dbReference type="Proteomes" id="UP000591537">
    <property type="component" value="Unassembled WGS sequence"/>
</dbReference>
<evidence type="ECO:0000313" key="4">
    <source>
        <dbReference type="Proteomes" id="UP000591537"/>
    </source>
</evidence>
<dbReference type="Pfam" id="PF08924">
    <property type="entry name" value="Rv2525c_GlyHyd-like"/>
    <property type="match status" value="1"/>
</dbReference>
<dbReference type="SUPFAM" id="SSF47090">
    <property type="entry name" value="PGBD-like"/>
    <property type="match status" value="2"/>
</dbReference>
<comment type="caution">
    <text evidence="3">The sequence shown here is derived from an EMBL/GenBank/DDBJ whole genome shotgun (WGS) entry which is preliminary data.</text>
</comment>
<protein>
    <submittedName>
        <fullName evidence="3">Peptidoglycan hydrolase-like protein with peptidoglycan-binding domain</fullName>
    </submittedName>
</protein>
<sequence length="749" mass="80419">MSEPPMRDAMVLKAQRFVNSVYGGRTGTTVEESGEADWATMYALTRALQYELGITALSDSFGPTTLSTLAAKYPELDADTVPSPDFCRIIQAGLYCKGYDGGDLDGTYGTRVRAAVTRLKTDMGIEQAFPGGALTPKVFKALLTMDSYVPGASGTGQVRAVQQWLNGRYLKRQDFFVIACDGLVSKSTLKALLLGVQYELGMADGTANGNFGPGTQSGLKSHPVAQGDRGVFVQLFSAGMVVNRRPAALTDTFDSSLAAAVRAFQTFAALPVTGEGDFATFASLLASFGDPSRPARACDTIAKVTPARAASLKAAGITYVGRYLTNPSATSLPEKAIQPGELATIAQQGLRCFPIYQTVNNDASDFDYVAGRTAGYAAVNAARDHGFRRGTRIFFAVDFDAIDAEITASVLPHFKGVKEALADSGHPYEIGVYGSRNVCAQVGAAGYSTASFVADMSPGFDGNAGHPLPADWAYDQFVIRTLGSGDGQLEIDADIASGRDAGQGSFDRPRPAVPDVAFDARQVPALRADLSRYMRSIGRPDTGGIGSDARLYTNAQAVAAIQEQDGLITELSTTYTMRKALIQTVVYWAMRDYGLAGQATDQQVADHHLTGSGSVRDSHTGIGEISAGDAIQAWNHCIGWGFTTGDHRDPAKDADLWTVWQRLNKDNAFSVRTAALIHLWGTRGRPGGQLPPGDRVTTPRSMRLDLAEFEITELLRRYRAWDPDVESQTHQSLAVYQIFEKYNSILRNA</sequence>
<dbReference type="GO" id="GO:0016787">
    <property type="term" value="F:hydrolase activity"/>
    <property type="evidence" value="ECO:0007669"/>
    <property type="project" value="UniProtKB-KW"/>
</dbReference>
<accession>A0A7W9TBY3</accession>
<feature type="domain" description="Rv2525c-like glycoside hydrolase-like" evidence="2">
    <location>
        <begin position="311"/>
        <end position="494"/>
    </location>
</feature>
<gene>
    <name evidence="3" type="ORF">HNR57_003118</name>
</gene>
<dbReference type="CDD" id="cd06418">
    <property type="entry name" value="GH25_BacA-like"/>
    <property type="match status" value="1"/>
</dbReference>
<dbReference type="Gene3D" id="3.20.20.80">
    <property type="entry name" value="Glycosidases"/>
    <property type="match status" value="1"/>
</dbReference>
<organism evidence="3 4">
    <name type="scientific">Streptomyces paradoxus</name>
    <dbReference type="NCBI Taxonomy" id="66375"/>
    <lineage>
        <taxon>Bacteria</taxon>
        <taxon>Bacillati</taxon>
        <taxon>Actinomycetota</taxon>
        <taxon>Actinomycetes</taxon>
        <taxon>Kitasatosporales</taxon>
        <taxon>Streptomycetaceae</taxon>
        <taxon>Streptomyces</taxon>
    </lineage>
</organism>
<evidence type="ECO:0000259" key="1">
    <source>
        <dbReference type="Pfam" id="PF01471"/>
    </source>
</evidence>
<dbReference type="EMBL" id="JACHGV010000004">
    <property type="protein sequence ID" value="MBB6077203.1"/>
    <property type="molecule type" value="Genomic_DNA"/>
</dbReference>
<feature type="domain" description="Peptidoglycan binding-like" evidence="1">
    <location>
        <begin position="248"/>
        <end position="284"/>
    </location>
</feature>
<reference evidence="3 4" key="1">
    <citation type="submission" date="2020-08" db="EMBL/GenBank/DDBJ databases">
        <title>Genomic Encyclopedia of Type Strains, Phase IV (KMG-IV): sequencing the most valuable type-strain genomes for metagenomic binning, comparative biology and taxonomic classification.</title>
        <authorList>
            <person name="Goeker M."/>
        </authorList>
    </citation>
    <scope>NUCLEOTIDE SEQUENCE [LARGE SCALE GENOMIC DNA]</scope>
    <source>
        <strain evidence="3 4">DSM 43350</strain>
    </source>
</reference>
<dbReference type="AlphaFoldDB" id="A0A7W9TBY3"/>
<proteinExistence type="predicted"/>
<evidence type="ECO:0000259" key="2">
    <source>
        <dbReference type="Pfam" id="PF08924"/>
    </source>
</evidence>
<keyword evidence="4" id="KW-1185">Reference proteome</keyword>
<dbReference type="SUPFAM" id="SSF51445">
    <property type="entry name" value="(Trans)glycosidases"/>
    <property type="match status" value="1"/>
</dbReference>
<dbReference type="InterPro" id="IPR015020">
    <property type="entry name" value="Rv2525c-like_Glyco_Hydro-like"/>
</dbReference>
<keyword evidence="3" id="KW-0378">Hydrolase</keyword>
<dbReference type="Pfam" id="PF01471">
    <property type="entry name" value="PG_binding_1"/>
    <property type="match status" value="1"/>
</dbReference>
<dbReference type="InterPro" id="IPR002477">
    <property type="entry name" value="Peptidoglycan-bd-like"/>
</dbReference>
<dbReference type="InterPro" id="IPR017853">
    <property type="entry name" value="GH"/>
</dbReference>
<dbReference type="InterPro" id="IPR036365">
    <property type="entry name" value="PGBD-like_sf"/>
</dbReference>
<name>A0A7W9TBY3_9ACTN</name>